<comment type="caution">
    <text evidence="1">The sequence shown here is derived from an EMBL/GenBank/DDBJ whole genome shotgun (WGS) entry which is preliminary data.</text>
</comment>
<dbReference type="EMBL" id="ATBP01000068">
    <property type="protein sequence ID" value="ETR73368.1"/>
    <property type="molecule type" value="Genomic_DNA"/>
</dbReference>
<dbReference type="AlphaFoldDB" id="A0A1V1PF10"/>
<accession>A0A1V1PF10</accession>
<proteinExistence type="predicted"/>
<dbReference type="Proteomes" id="UP000189670">
    <property type="component" value="Unassembled WGS sequence"/>
</dbReference>
<organism evidence="1 2">
    <name type="scientific">Candidatus Magnetoglobus multicellularis str. Araruama</name>
    <dbReference type="NCBI Taxonomy" id="890399"/>
    <lineage>
        <taxon>Bacteria</taxon>
        <taxon>Pseudomonadati</taxon>
        <taxon>Thermodesulfobacteriota</taxon>
        <taxon>Desulfobacteria</taxon>
        <taxon>Desulfobacterales</taxon>
        <taxon>Desulfobacteraceae</taxon>
        <taxon>Candidatus Magnetoglobus</taxon>
    </lineage>
</organism>
<gene>
    <name evidence="1" type="ORF">OMM_06989</name>
</gene>
<evidence type="ECO:0000313" key="1">
    <source>
        <dbReference type="EMBL" id="ETR73368.1"/>
    </source>
</evidence>
<evidence type="ECO:0000313" key="2">
    <source>
        <dbReference type="Proteomes" id="UP000189670"/>
    </source>
</evidence>
<reference evidence="2" key="1">
    <citation type="submission" date="2012-11" db="EMBL/GenBank/DDBJ databases">
        <authorList>
            <person name="Lucero-Rivera Y.E."/>
            <person name="Tovar-Ramirez D."/>
        </authorList>
    </citation>
    <scope>NUCLEOTIDE SEQUENCE [LARGE SCALE GENOMIC DNA]</scope>
    <source>
        <strain evidence="2">Araruama</strain>
    </source>
</reference>
<name>A0A1V1PF10_9BACT</name>
<sequence>MLIKEDNHLSVISNFNRSYGAKVDQILLEIFRTNGLRIPEIENKLIQLREWVTLNQYDTDDCKALKQELENTIGYDDMDLALIRLEIAKKSPL</sequence>
<protein>
    <submittedName>
        <fullName evidence="1">Uncharacterized protein</fullName>
    </submittedName>
</protein>